<dbReference type="Gene3D" id="2.60.40.290">
    <property type="match status" value="1"/>
</dbReference>
<dbReference type="PROSITE" id="PS51318">
    <property type="entry name" value="TAT"/>
    <property type="match status" value="1"/>
</dbReference>
<feature type="binding site" evidence="9">
    <location>
        <position position="339"/>
    </location>
    <ligand>
        <name>substrate</name>
    </ligand>
</feature>
<dbReference type="InterPro" id="IPR012291">
    <property type="entry name" value="CBM2_carb-bd_dom_sf"/>
</dbReference>
<feature type="binding site" evidence="9">
    <location>
        <position position="507"/>
    </location>
    <ligand>
        <name>substrate</name>
    </ligand>
</feature>
<dbReference type="Gene3D" id="3.20.20.40">
    <property type="entry name" value="1, 4-beta cellobiohydrolase"/>
    <property type="match status" value="1"/>
</dbReference>
<dbReference type="GO" id="GO:0030247">
    <property type="term" value="F:polysaccharide binding"/>
    <property type="evidence" value="ECO:0007669"/>
    <property type="project" value="UniProtKB-UniRule"/>
</dbReference>
<evidence type="ECO:0000256" key="2">
    <source>
        <dbReference type="ARBA" id="ARBA00022801"/>
    </source>
</evidence>
<dbReference type="SUPFAM" id="SSF51989">
    <property type="entry name" value="Glycosyl hydrolases family 6, cellulases"/>
    <property type="match status" value="1"/>
</dbReference>
<proteinExistence type="inferred from homology"/>
<feature type="active site" evidence="10">
    <location>
        <position position="239"/>
    </location>
</feature>
<evidence type="ECO:0000313" key="14">
    <source>
        <dbReference type="Proteomes" id="UP001165124"/>
    </source>
</evidence>
<organism evidence="13 14">
    <name type="scientific">Actinomadura rubrobrunea</name>
    <dbReference type="NCBI Taxonomy" id="115335"/>
    <lineage>
        <taxon>Bacteria</taxon>
        <taxon>Bacillati</taxon>
        <taxon>Actinomycetota</taxon>
        <taxon>Actinomycetes</taxon>
        <taxon>Streptosporangiales</taxon>
        <taxon>Thermomonosporaceae</taxon>
        <taxon>Actinomadura</taxon>
    </lineage>
</organism>
<dbReference type="PIRSF" id="PIRSF001100">
    <property type="entry name" value="Beta_cellobiohydrolase"/>
    <property type="match status" value="1"/>
</dbReference>
<feature type="active site" description="Proton acceptor" evidence="8">
    <location>
        <position position="509"/>
    </location>
</feature>
<comment type="caution">
    <text evidence="13">The sequence shown here is derived from an EMBL/GenBank/DDBJ whole genome shotgun (WGS) entry which is preliminary data.</text>
</comment>
<gene>
    <name evidence="13" type="ORF">Arub01_23020</name>
</gene>
<dbReference type="InterPro" id="IPR006311">
    <property type="entry name" value="TAT_signal"/>
</dbReference>
<feature type="active site" description="Proton donor" evidence="8">
    <location>
        <position position="286"/>
    </location>
</feature>
<dbReference type="InterPro" id="IPR001919">
    <property type="entry name" value="CBD2"/>
</dbReference>
<evidence type="ECO:0000256" key="1">
    <source>
        <dbReference type="ARBA" id="ARBA00022729"/>
    </source>
</evidence>
<feature type="binding site" evidence="9">
    <location>
        <position position="378"/>
    </location>
    <ligand>
        <name>substrate</name>
    </ligand>
</feature>
<feature type="domain" description="CBM2" evidence="12">
    <location>
        <begin position="29"/>
        <end position="137"/>
    </location>
</feature>
<evidence type="ECO:0000313" key="13">
    <source>
        <dbReference type="EMBL" id="GLW64058.1"/>
    </source>
</evidence>
<dbReference type="PROSITE" id="PS51173">
    <property type="entry name" value="CBM2"/>
    <property type="match status" value="1"/>
</dbReference>
<dbReference type="SUPFAM" id="SSF49384">
    <property type="entry name" value="Carbohydrate-binding domain"/>
    <property type="match status" value="1"/>
</dbReference>
<dbReference type="EMBL" id="BSRZ01000004">
    <property type="protein sequence ID" value="GLW64058.1"/>
    <property type="molecule type" value="Genomic_DNA"/>
</dbReference>
<evidence type="ECO:0000256" key="4">
    <source>
        <dbReference type="ARBA" id="ARBA00023157"/>
    </source>
</evidence>
<dbReference type="InterPro" id="IPR036434">
    <property type="entry name" value="Beta_cellobiohydrolase_sf"/>
</dbReference>
<keyword evidence="5 11" id="KW-0119">Carbohydrate metabolism</keyword>
<dbReference type="InterPro" id="IPR001524">
    <property type="entry name" value="Glyco_hydro_6_CS"/>
</dbReference>
<dbReference type="GO" id="GO:0004553">
    <property type="term" value="F:hydrolase activity, hydrolyzing O-glycosyl compounds"/>
    <property type="evidence" value="ECO:0007669"/>
    <property type="project" value="InterPro"/>
</dbReference>
<dbReference type="PANTHER" id="PTHR34876">
    <property type="match status" value="1"/>
</dbReference>
<feature type="binding site" evidence="9">
    <location>
        <position position="476"/>
    </location>
    <ligand>
        <name>substrate</name>
    </ligand>
</feature>
<dbReference type="EC" id="3.2.1.-" evidence="11"/>
<keyword evidence="4" id="KW-1015">Disulfide bond</keyword>
<dbReference type="AlphaFoldDB" id="A0A9W6PW85"/>
<evidence type="ECO:0000256" key="7">
    <source>
        <dbReference type="ARBA" id="ARBA00023326"/>
    </source>
</evidence>
<evidence type="ECO:0000256" key="3">
    <source>
        <dbReference type="ARBA" id="ARBA00023001"/>
    </source>
</evidence>
<dbReference type="PRINTS" id="PR00733">
    <property type="entry name" value="GLHYDRLASE6"/>
</dbReference>
<dbReference type="RefSeq" id="WP_067917219.1">
    <property type="nucleotide sequence ID" value="NZ_BSRZ01000004.1"/>
</dbReference>
<reference evidence="13" key="1">
    <citation type="submission" date="2023-02" db="EMBL/GenBank/DDBJ databases">
        <title>Actinomadura rubrobrunea NBRC 14622.</title>
        <authorList>
            <person name="Ichikawa N."/>
            <person name="Sato H."/>
            <person name="Tonouchi N."/>
        </authorList>
    </citation>
    <scope>NUCLEOTIDE SEQUENCE</scope>
    <source>
        <strain evidence="13">NBRC 14622</strain>
    </source>
</reference>
<evidence type="ECO:0000256" key="9">
    <source>
        <dbReference type="PIRSR" id="PIRSR001100-2"/>
    </source>
</evidence>
<feature type="signal peptide" evidence="11">
    <location>
        <begin position="1"/>
        <end position="26"/>
    </location>
</feature>
<sequence>MKKAARRGIASGAAALMLSAGAVAMAAPQAAAAEACTVSYKVNTWSGGFTATLSVTNLGDALKNWTLEWDFPGDQKVTGSWNTHVAQTGRHVALRNVAHNASLAKGATVTPGVQGTHSGAVTMPTAFKLNGRTCAVVPSSAAPAVRSADARAAAERAADRVDNPYQGAKVYVNPDWAAKASAEPGGDRVADQPTGVWMDRRAAITGTNGARGLREHLDTALQQGANLVQVVIYNLPGRDCAALASNGELGPDDLDVYQTEFIDPIAEIFQDPKYADLRIVTVVEIDSLPNLITNVSPRPTATENCNRMKENGNYQKGIAYALRTFGAIPNVYNYIDIGHHGWLGWDDNFQPTVDLLAQVARDSGSMANVHGFITNTANYGALTEPYFSINDTVNGRSVRESTWVDWNRYVDELSYAQAMRRALAQAGFGDGTGMLIDTSRNGWGGSDRPTGPGPQTDVDAYVDGGRLDRRIHPGNWCNQAGAGLGERPTAAPASGIDAYVWMKPPGESDGSSTEIPNDEGKGFDRMCDPTYEGNERNNFNRSGALPDAPLSGHWFSAQFQELMRNAYPPLS</sequence>
<keyword evidence="3 11" id="KW-0136">Cellulose degradation</keyword>
<evidence type="ECO:0000259" key="12">
    <source>
        <dbReference type="PROSITE" id="PS51173"/>
    </source>
</evidence>
<dbReference type="SMART" id="SM00637">
    <property type="entry name" value="CBD_II"/>
    <property type="match status" value="1"/>
</dbReference>
<comment type="similarity">
    <text evidence="11">Belongs to the glycosyl hydrolase family 6.</text>
</comment>
<dbReference type="GO" id="GO:0030245">
    <property type="term" value="P:cellulose catabolic process"/>
    <property type="evidence" value="ECO:0007669"/>
    <property type="project" value="UniProtKB-KW"/>
</dbReference>
<accession>A0A9W6PW85</accession>
<protein>
    <recommendedName>
        <fullName evidence="11">Glucanase</fullName>
        <ecNumber evidence="11">3.2.1.-</ecNumber>
    </recommendedName>
</protein>
<evidence type="ECO:0000256" key="10">
    <source>
        <dbReference type="PROSITE-ProRule" id="PRU10056"/>
    </source>
</evidence>
<evidence type="ECO:0000256" key="11">
    <source>
        <dbReference type="RuleBase" id="RU361186"/>
    </source>
</evidence>
<keyword evidence="14" id="KW-1185">Reference proteome</keyword>
<dbReference type="InterPro" id="IPR016288">
    <property type="entry name" value="Beta_cellobiohydrolase"/>
</dbReference>
<name>A0A9W6PW85_9ACTN</name>
<feature type="chain" id="PRO_5041016802" description="Glucanase" evidence="11">
    <location>
        <begin position="27"/>
        <end position="571"/>
    </location>
</feature>
<keyword evidence="6 11" id="KW-0326">Glycosidase</keyword>
<feature type="binding site" evidence="9">
    <location>
        <position position="503"/>
    </location>
    <ligand>
        <name>substrate</name>
    </ligand>
</feature>
<dbReference type="Pfam" id="PF00553">
    <property type="entry name" value="CBM_2"/>
    <property type="match status" value="1"/>
</dbReference>
<feature type="binding site" evidence="9">
    <location>
        <position position="342"/>
    </location>
    <ligand>
        <name>substrate</name>
    </ligand>
</feature>
<dbReference type="Pfam" id="PF01341">
    <property type="entry name" value="Glyco_hydro_6"/>
    <property type="match status" value="1"/>
</dbReference>
<dbReference type="InterPro" id="IPR008965">
    <property type="entry name" value="CBM2/CBM3_carb-bd_dom_sf"/>
</dbReference>
<dbReference type="PANTHER" id="PTHR34876:SF4">
    <property type="entry name" value="1,4-BETA-D-GLUCAN CELLOBIOHYDROLASE C-RELATED"/>
    <property type="match status" value="1"/>
</dbReference>
<keyword evidence="7 11" id="KW-0624">Polysaccharide degradation</keyword>
<evidence type="ECO:0000256" key="5">
    <source>
        <dbReference type="ARBA" id="ARBA00023277"/>
    </source>
</evidence>
<keyword evidence="2 11" id="KW-0378">Hydrolase</keyword>
<evidence type="ECO:0000256" key="6">
    <source>
        <dbReference type="ARBA" id="ARBA00023295"/>
    </source>
</evidence>
<feature type="binding site" evidence="9">
    <location>
        <position position="197"/>
    </location>
    <ligand>
        <name>substrate</name>
    </ligand>
</feature>
<keyword evidence="1 11" id="KW-0732">Signal</keyword>
<evidence type="ECO:0000256" key="8">
    <source>
        <dbReference type="PIRSR" id="PIRSR001100-1"/>
    </source>
</evidence>
<dbReference type="Proteomes" id="UP001165124">
    <property type="component" value="Unassembled WGS sequence"/>
</dbReference>
<dbReference type="PROSITE" id="PS00655">
    <property type="entry name" value="GLYCOSYL_HYDROL_F6_1"/>
    <property type="match status" value="1"/>
</dbReference>
<feature type="binding site" evidence="9">
    <location>
        <position position="199"/>
    </location>
    <ligand>
        <name>substrate</name>
    </ligand>
</feature>